<evidence type="ECO:0000313" key="7">
    <source>
        <dbReference type="EMBL" id="ABC64458.1"/>
    </source>
</evidence>
<dbReference type="AlphaFoldDB" id="Q2N783"/>
<dbReference type="InterPro" id="IPR006664">
    <property type="entry name" value="OMP_bac"/>
</dbReference>
<dbReference type="Gene3D" id="3.30.1330.60">
    <property type="entry name" value="OmpA-like domain"/>
    <property type="match status" value="1"/>
</dbReference>
<dbReference type="Pfam" id="PF00691">
    <property type="entry name" value="OmpA"/>
    <property type="match status" value="1"/>
</dbReference>
<keyword evidence="5" id="KW-0732">Signal</keyword>
<accession>Q2N783</accession>
<evidence type="ECO:0000256" key="3">
    <source>
        <dbReference type="ARBA" id="ARBA00023237"/>
    </source>
</evidence>
<feature type="chain" id="PRO_5004212908" description="OmpA-like domain-containing protein" evidence="5">
    <location>
        <begin position="28"/>
        <end position="293"/>
    </location>
</feature>
<dbReference type="OrthoDB" id="113254at2"/>
<dbReference type="InterPro" id="IPR006665">
    <property type="entry name" value="OmpA-like"/>
</dbReference>
<evidence type="ECO:0000259" key="6">
    <source>
        <dbReference type="PROSITE" id="PS51123"/>
    </source>
</evidence>
<dbReference type="InterPro" id="IPR036737">
    <property type="entry name" value="OmpA-like_sf"/>
</dbReference>
<dbReference type="eggNOG" id="COG2885">
    <property type="taxonomic scope" value="Bacteria"/>
</dbReference>
<dbReference type="PRINTS" id="PR01021">
    <property type="entry name" value="OMPADOMAIN"/>
</dbReference>
<sequence length="293" mass="31502">MSLSITTSGKFAVAAAMAAALPLGASAQDYENTDPDRTLTVYATVPADIAELPDGPELEGYISARKDERMQVTTIGGQQSVVFISEATEIRSRGGFLGLSRTSLGADALMNGLPVKVETKQWSDGLIASRVRLSNDDLETATMIRTGTAQGFAEQTAATEALRGRVGDIDNYLIKDTTNVYFDSGKWRLDGEAQRDLCQAAAQAEATDNALLLVVGYTDADGSEELNQELSERRAARVTNYLQQECGWKPWRMLTPTGMAEADPAADNYTPQGKAQNRRVAVNILVSKAVEGL</sequence>
<reference evidence="8" key="1">
    <citation type="journal article" date="2009" name="J. Bacteriol.">
        <title>Complete genome sequence of Erythrobacter litoralis HTCC2594.</title>
        <authorList>
            <person name="Oh H.M."/>
            <person name="Giovannoni S.J."/>
            <person name="Ferriera S."/>
            <person name="Johnson J."/>
            <person name="Cho J.C."/>
        </authorList>
    </citation>
    <scope>NUCLEOTIDE SEQUENCE [LARGE SCALE GENOMIC DNA]</scope>
    <source>
        <strain evidence="8">HTCC2594</strain>
    </source>
</reference>
<name>Q2N783_ERYLH</name>
<comment type="subcellular location">
    <subcellularLocation>
        <location evidence="1">Cell outer membrane</location>
    </subcellularLocation>
</comment>
<dbReference type="HOGENOM" id="CLU_959442_0_0_5"/>
<feature type="signal peptide" evidence="5">
    <location>
        <begin position="1"/>
        <end position="27"/>
    </location>
</feature>
<organism evidence="7 8">
    <name type="scientific">Erythrobacter litoralis (strain HTCC2594)</name>
    <dbReference type="NCBI Taxonomy" id="314225"/>
    <lineage>
        <taxon>Bacteria</taxon>
        <taxon>Pseudomonadati</taxon>
        <taxon>Pseudomonadota</taxon>
        <taxon>Alphaproteobacteria</taxon>
        <taxon>Sphingomonadales</taxon>
        <taxon>Erythrobacteraceae</taxon>
        <taxon>Erythrobacter/Porphyrobacter group</taxon>
        <taxon>Erythrobacter</taxon>
    </lineage>
</organism>
<evidence type="ECO:0000313" key="8">
    <source>
        <dbReference type="Proteomes" id="UP000008808"/>
    </source>
</evidence>
<dbReference type="STRING" id="314225.ELI_11830"/>
<dbReference type="PANTHER" id="PTHR30329">
    <property type="entry name" value="STATOR ELEMENT OF FLAGELLAR MOTOR COMPLEX"/>
    <property type="match status" value="1"/>
</dbReference>
<evidence type="ECO:0000256" key="1">
    <source>
        <dbReference type="ARBA" id="ARBA00004442"/>
    </source>
</evidence>
<evidence type="ECO:0000256" key="2">
    <source>
        <dbReference type="ARBA" id="ARBA00023136"/>
    </source>
</evidence>
<dbReference type="Proteomes" id="UP000008808">
    <property type="component" value="Chromosome"/>
</dbReference>
<feature type="domain" description="OmpA-like" evidence="6">
    <location>
        <begin position="169"/>
        <end position="288"/>
    </location>
</feature>
<protein>
    <recommendedName>
        <fullName evidence="6">OmpA-like domain-containing protein</fullName>
    </recommendedName>
</protein>
<keyword evidence="8" id="KW-1185">Reference proteome</keyword>
<dbReference type="InterPro" id="IPR050330">
    <property type="entry name" value="Bact_OuterMem_StrucFunc"/>
</dbReference>
<dbReference type="PROSITE" id="PS51123">
    <property type="entry name" value="OMPA_2"/>
    <property type="match status" value="1"/>
</dbReference>
<dbReference type="EMBL" id="CP000157">
    <property type="protein sequence ID" value="ABC64458.1"/>
    <property type="molecule type" value="Genomic_DNA"/>
</dbReference>
<evidence type="ECO:0000256" key="4">
    <source>
        <dbReference type="PROSITE-ProRule" id="PRU00473"/>
    </source>
</evidence>
<dbReference type="SUPFAM" id="SSF103088">
    <property type="entry name" value="OmpA-like"/>
    <property type="match status" value="1"/>
</dbReference>
<dbReference type="GO" id="GO:0009279">
    <property type="term" value="C:cell outer membrane"/>
    <property type="evidence" value="ECO:0007669"/>
    <property type="project" value="UniProtKB-SubCell"/>
</dbReference>
<proteinExistence type="predicted"/>
<dbReference type="CDD" id="cd07185">
    <property type="entry name" value="OmpA_C-like"/>
    <property type="match status" value="1"/>
</dbReference>
<gene>
    <name evidence="7" type="ordered locus">ELI_11830</name>
</gene>
<dbReference type="PANTHER" id="PTHR30329:SF21">
    <property type="entry name" value="LIPOPROTEIN YIAD-RELATED"/>
    <property type="match status" value="1"/>
</dbReference>
<dbReference type="KEGG" id="eli:ELI_11830"/>
<keyword evidence="2 4" id="KW-0472">Membrane</keyword>
<evidence type="ECO:0000256" key="5">
    <source>
        <dbReference type="SAM" id="SignalP"/>
    </source>
</evidence>
<keyword evidence="3" id="KW-0998">Cell outer membrane</keyword>
<dbReference type="RefSeq" id="WP_011415281.1">
    <property type="nucleotide sequence ID" value="NC_007722.1"/>
</dbReference>